<reference evidence="2 3" key="1">
    <citation type="submission" date="2020-04" db="EMBL/GenBank/DDBJ databases">
        <title>Perkinsus olseni comparative genomics.</title>
        <authorList>
            <person name="Bogema D.R."/>
        </authorList>
    </citation>
    <scope>NUCLEOTIDE SEQUENCE [LARGE SCALE GENOMIC DNA]</scope>
    <source>
        <strain evidence="2">ATCC PRA-31</strain>
    </source>
</reference>
<dbReference type="EMBL" id="JABANN010000037">
    <property type="protein sequence ID" value="KAF4674042.1"/>
    <property type="molecule type" value="Genomic_DNA"/>
</dbReference>
<protein>
    <submittedName>
        <fullName evidence="2">Uncharacterized protein</fullName>
    </submittedName>
</protein>
<comment type="caution">
    <text evidence="2">The sequence shown here is derived from an EMBL/GenBank/DDBJ whole genome shotgun (WGS) entry which is preliminary data.</text>
</comment>
<organism evidence="2 3">
    <name type="scientific">Perkinsus olseni</name>
    <name type="common">Perkinsus atlanticus</name>
    <dbReference type="NCBI Taxonomy" id="32597"/>
    <lineage>
        <taxon>Eukaryota</taxon>
        <taxon>Sar</taxon>
        <taxon>Alveolata</taxon>
        <taxon>Perkinsozoa</taxon>
        <taxon>Perkinsea</taxon>
        <taxon>Perkinsida</taxon>
        <taxon>Perkinsidae</taxon>
        <taxon>Perkinsus</taxon>
    </lineage>
</organism>
<evidence type="ECO:0000313" key="3">
    <source>
        <dbReference type="Proteomes" id="UP000572268"/>
    </source>
</evidence>
<evidence type="ECO:0000256" key="1">
    <source>
        <dbReference type="SAM" id="MobiDB-lite"/>
    </source>
</evidence>
<dbReference type="Proteomes" id="UP000572268">
    <property type="component" value="Unassembled WGS sequence"/>
</dbReference>
<feature type="region of interest" description="Disordered" evidence="1">
    <location>
        <begin position="1"/>
        <end position="70"/>
    </location>
</feature>
<sequence>MNSRESPTRHHTSRRRVNEHAQQLLPTAKPHHRDEWVPSREQAGEGTGAMAGLDEGREWSPSLSSSSHTRKLRMAWMTLRVLTSARTGEGVGCPSQHKLQ</sequence>
<evidence type="ECO:0000313" key="2">
    <source>
        <dbReference type="EMBL" id="KAF4674042.1"/>
    </source>
</evidence>
<gene>
    <name evidence="2" type="ORF">FOL46_005903</name>
</gene>
<accession>A0A7J6MR52</accession>
<name>A0A7J6MR52_PEROL</name>
<proteinExistence type="predicted"/>
<dbReference type="AlphaFoldDB" id="A0A7J6MR52"/>